<dbReference type="AlphaFoldDB" id="A0A4Y9S6Q5"/>
<protein>
    <submittedName>
        <fullName evidence="5">Integrase</fullName>
    </submittedName>
</protein>
<dbReference type="OrthoDB" id="5394387at2"/>
<keyword evidence="1" id="KW-0233">DNA recombination</keyword>
<dbReference type="GO" id="GO:0003677">
    <property type="term" value="F:DNA binding"/>
    <property type="evidence" value="ECO:0007669"/>
    <property type="project" value="InterPro"/>
</dbReference>
<dbReference type="SUPFAM" id="SSF56349">
    <property type="entry name" value="DNA breaking-rejoining enzymes"/>
    <property type="match status" value="1"/>
</dbReference>
<proteinExistence type="predicted"/>
<feature type="domain" description="Integrase catalytic" evidence="4">
    <location>
        <begin position="124"/>
        <end position="233"/>
    </location>
</feature>
<feature type="domain" description="Putative integrase N-terminal" evidence="3">
    <location>
        <begin position="1"/>
        <end position="90"/>
    </location>
</feature>
<comment type="caution">
    <text evidence="5">The sequence shown here is derived from an EMBL/GenBank/DDBJ whole genome shotgun (WGS) entry which is preliminary data.</text>
</comment>
<organism evidence="5 6">
    <name type="scientific">Zemynaea arenosa</name>
    <dbReference type="NCBI Taxonomy" id="2561931"/>
    <lineage>
        <taxon>Bacteria</taxon>
        <taxon>Pseudomonadati</taxon>
        <taxon>Pseudomonadota</taxon>
        <taxon>Betaproteobacteria</taxon>
        <taxon>Burkholderiales</taxon>
        <taxon>Oxalobacteraceae</taxon>
        <taxon>Telluria group</taxon>
        <taxon>Zemynaea</taxon>
    </lineage>
</organism>
<feature type="compositionally biased region" description="Basic and acidic residues" evidence="2">
    <location>
        <begin position="251"/>
        <end position="264"/>
    </location>
</feature>
<dbReference type="EMBL" id="SPVF01000198">
    <property type="protein sequence ID" value="TFW16898.1"/>
    <property type="molecule type" value="Genomic_DNA"/>
</dbReference>
<feature type="region of interest" description="Disordered" evidence="2">
    <location>
        <begin position="245"/>
        <end position="264"/>
    </location>
</feature>
<evidence type="ECO:0000313" key="6">
    <source>
        <dbReference type="Proteomes" id="UP000298438"/>
    </source>
</evidence>
<dbReference type="Pfam" id="PF12834">
    <property type="entry name" value="Phage_int_SAM_2"/>
    <property type="match status" value="1"/>
</dbReference>
<evidence type="ECO:0000256" key="2">
    <source>
        <dbReference type="SAM" id="MobiDB-lite"/>
    </source>
</evidence>
<keyword evidence="6" id="KW-1185">Reference proteome</keyword>
<dbReference type="GO" id="GO:0015074">
    <property type="term" value="P:DNA integration"/>
    <property type="evidence" value="ECO:0007669"/>
    <property type="project" value="InterPro"/>
</dbReference>
<dbReference type="InterPro" id="IPR024457">
    <property type="entry name" value="Putative_integrase_N"/>
</dbReference>
<dbReference type="Pfam" id="PF12835">
    <property type="entry name" value="Integrase_1"/>
    <property type="match status" value="1"/>
</dbReference>
<dbReference type="GO" id="GO:0006310">
    <property type="term" value="P:DNA recombination"/>
    <property type="evidence" value="ECO:0007669"/>
    <property type="project" value="UniProtKB-KW"/>
</dbReference>
<dbReference type="InterPro" id="IPR011010">
    <property type="entry name" value="DNA_brk_join_enz"/>
</dbReference>
<reference evidence="5 6" key="1">
    <citation type="submission" date="2019-03" db="EMBL/GenBank/DDBJ databases">
        <title>Draft Genome Sequence of Massilia arenosa sp. nov., a Novel Massilia Species Isolated from a Sandy-loam Maize Soil.</title>
        <authorList>
            <person name="Raths R."/>
            <person name="Peta V."/>
            <person name="Bucking H."/>
        </authorList>
    </citation>
    <scope>NUCLEOTIDE SEQUENCE [LARGE SCALE GENOMIC DNA]</scope>
    <source>
        <strain evidence="5 6">MC02</strain>
    </source>
</reference>
<evidence type="ECO:0000259" key="3">
    <source>
        <dbReference type="Pfam" id="PF12834"/>
    </source>
</evidence>
<accession>A0A4Y9S6Q5</accession>
<gene>
    <name evidence="5" type="ORF">E4L96_15490</name>
</gene>
<dbReference type="InterPro" id="IPR013762">
    <property type="entry name" value="Integrase-like_cat_sf"/>
</dbReference>
<evidence type="ECO:0000313" key="5">
    <source>
        <dbReference type="EMBL" id="TFW16898.1"/>
    </source>
</evidence>
<dbReference type="InterPro" id="IPR024456">
    <property type="entry name" value="Integrase_catalytic_putative"/>
</dbReference>
<dbReference type="Gene3D" id="1.10.443.10">
    <property type="entry name" value="Intergrase catalytic core"/>
    <property type="match status" value="1"/>
</dbReference>
<dbReference type="Proteomes" id="UP000298438">
    <property type="component" value="Unassembled WGS sequence"/>
</dbReference>
<name>A0A4Y9S6Q5_9BURK</name>
<evidence type="ECO:0000259" key="4">
    <source>
        <dbReference type="Pfam" id="PF12835"/>
    </source>
</evidence>
<sequence length="288" mass="33477">MRNLNYELKQMCDRNHDGSFATQADRLRILNLAATQLQELGYRQMHADSLKPKHVEALVQKWRADGISNATMKNRMSTLRWWAEKIGKQNIIERDNKAYGIEDRKYVTNESKAKLVDRATLEGIRDRFTEASLRLQQAFGLRREESIKINPKWADQADYLRLKDSWTKGGKYREIPITTQQQREVLDHAKAVAQGRSLIPPEMRYRDQLQRFRSECDRAGIHGVHGLRHQYAQVRYQQLTGWAAPAAGGPRSKELSQEQKGRDRQARLILSNELGHEREQITAIYLGR</sequence>
<dbReference type="RefSeq" id="WP_135208121.1">
    <property type="nucleotide sequence ID" value="NZ_SPVF01000198.1"/>
</dbReference>
<evidence type="ECO:0000256" key="1">
    <source>
        <dbReference type="ARBA" id="ARBA00023172"/>
    </source>
</evidence>